<dbReference type="RefSeq" id="WP_108621414.1">
    <property type="nucleotide sequence ID" value="NZ_CP028901.1"/>
</dbReference>
<comment type="function">
    <text evidence="1 12">Required for the export of heme to the periplasm for the biogenesis of c-type cytochromes.</text>
</comment>
<feature type="transmembrane region" description="Helical" evidence="13">
    <location>
        <begin position="98"/>
        <end position="122"/>
    </location>
</feature>
<evidence type="ECO:0000256" key="6">
    <source>
        <dbReference type="ARBA" id="ARBA00022475"/>
    </source>
</evidence>
<comment type="similarity">
    <text evidence="3 12">Belongs to the CcmB/CycW/HelB family.</text>
</comment>
<dbReference type="Proteomes" id="UP000244571">
    <property type="component" value="Chromosome"/>
</dbReference>
<dbReference type="PANTHER" id="PTHR30070:SF1">
    <property type="entry name" value="CYTOCHROME C BIOGENESIS B-RELATED"/>
    <property type="match status" value="1"/>
</dbReference>
<evidence type="ECO:0000256" key="11">
    <source>
        <dbReference type="ARBA" id="ARBA00023136"/>
    </source>
</evidence>
<keyword evidence="9 12" id="KW-0201">Cytochrome c-type biogenesis</keyword>
<protein>
    <recommendedName>
        <fullName evidence="4 12">Heme exporter protein B</fullName>
    </recommendedName>
</protein>
<evidence type="ECO:0000313" key="15">
    <source>
        <dbReference type="Proteomes" id="UP000244571"/>
    </source>
</evidence>
<keyword evidence="5 12" id="KW-0813">Transport</keyword>
<evidence type="ECO:0000256" key="8">
    <source>
        <dbReference type="ARBA" id="ARBA00022692"/>
    </source>
</evidence>
<dbReference type="KEGG" id="boz:DBV39_10000"/>
<sequence>MKSPFNRHPMYVVVHRDLKLALRRKSDTLTPLFFFVIVVSLIPLGVGAERETLRQIAPGILWVSALLASMLSLNRLFEQDHADGTLEQMALSPTPLSMLVVGKVLAHWLLSGLPLTVIAPVLALQFDLPMPSLLILSLSLAIGTPVLSLIGAIGAGLTLGIRGGGVLVAVLVLPLYVPVLIFGAGSVEAIASGLGASAHLSILAALLVLAGFFAPWAATAALRVALEY</sequence>
<dbReference type="GO" id="GO:0017004">
    <property type="term" value="P:cytochrome complex assembly"/>
    <property type="evidence" value="ECO:0007669"/>
    <property type="project" value="UniProtKB-KW"/>
</dbReference>
<proteinExistence type="inferred from homology"/>
<evidence type="ECO:0000256" key="1">
    <source>
        <dbReference type="ARBA" id="ARBA00002442"/>
    </source>
</evidence>
<keyword evidence="8 13" id="KW-0812">Transmembrane</keyword>
<accession>A0A2R4XJL4</accession>
<keyword evidence="11 12" id="KW-0472">Membrane</keyword>
<dbReference type="PRINTS" id="PR01414">
    <property type="entry name" value="CCMBBIOGNSIS"/>
</dbReference>
<dbReference type="EMBL" id="CP028901">
    <property type="protein sequence ID" value="AWB33990.1"/>
    <property type="molecule type" value="Genomic_DNA"/>
</dbReference>
<evidence type="ECO:0000256" key="4">
    <source>
        <dbReference type="ARBA" id="ARBA00016452"/>
    </source>
</evidence>
<evidence type="ECO:0000256" key="3">
    <source>
        <dbReference type="ARBA" id="ARBA00010544"/>
    </source>
</evidence>
<evidence type="ECO:0000256" key="7">
    <source>
        <dbReference type="ARBA" id="ARBA00022519"/>
    </source>
</evidence>
<evidence type="ECO:0000256" key="9">
    <source>
        <dbReference type="ARBA" id="ARBA00022748"/>
    </source>
</evidence>
<evidence type="ECO:0000256" key="2">
    <source>
        <dbReference type="ARBA" id="ARBA00004429"/>
    </source>
</evidence>
<gene>
    <name evidence="14" type="primary">ccmB</name>
    <name evidence="14" type="ORF">DBV39_10000</name>
</gene>
<evidence type="ECO:0000256" key="13">
    <source>
        <dbReference type="SAM" id="Phobius"/>
    </source>
</evidence>
<evidence type="ECO:0000256" key="5">
    <source>
        <dbReference type="ARBA" id="ARBA00022448"/>
    </source>
</evidence>
<dbReference type="Pfam" id="PF03379">
    <property type="entry name" value="CcmB"/>
    <property type="match status" value="1"/>
</dbReference>
<dbReference type="NCBIfam" id="TIGR01190">
    <property type="entry name" value="ccmB"/>
    <property type="match status" value="1"/>
</dbReference>
<keyword evidence="15" id="KW-1185">Reference proteome</keyword>
<evidence type="ECO:0000256" key="10">
    <source>
        <dbReference type="ARBA" id="ARBA00022989"/>
    </source>
</evidence>
<organism evidence="14 15">
    <name type="scientific">Orrella marina</name>
    <dbReference type="NCBI Taxonomy" id="2163011"/>
    <lineage>
        <taxon>Bacteria</taxon>
        <taxon>Pseudomonadati</taxon>
        <taxon>Pseudomonadota</taxon>
        <taxon>Betaproteobacteria</taxon>
        <taxon>Burkholderiales</taxon>
        <taxon>Alcaligenaceae</taxon>
        <taxon>Orrella</taxon>
    </lineage>
</organism>
<name>A0A2R4XJL4_9BURK</name>
<dbReference type="OrthoDB" id="9799895at2"/>
<feature type="transmembrane region" description="Helical" evidence="13">
    <location>
        <begin position="134"/>
        <end position="159"/>
    </location>
</feature>
<keyword evidence="7 12" id="KW-0997">Cell inner membrane</keyword>
<evidence type="ECO:0000313" key="14">
    <source>
        <dbReference type="EMBL" id="AWB33990.1"/>
    </source>
</evidence>
<reference evidence="14 15" key="1">
    <citation type="submission" date="2018-04" db="EMBL/GenBank/DDBJ databases">
        <title>Bordetella sp. HZ20 isolated from seawater.</title>
        <authorList>
            <person name="Sun C."/>
        </authorList>
    </citation>
    <scope>NUCLEOTIDE SEQUENCE [LARGE SCALE GENOMIC DNA]</scope>
    <source>
        <strain evidence="14 15">HZ20</strain>
    </source>
</reference>
<evidence type="ECO:0000256" key="12">
    <source>
        <dbReference type="PIRNR" id="PIRNR002764"/>
    </source>
</evidence>
<keyword evidence="10 13" id="KW-1133">Transmembrane helix</keyword>
<feature type="transmembrane region" description="Helical" evidence="13">
    <location>
        <begin position="199"/>
        <end position="226"/>
    </location>
</feature>
<dbReference type="InterPro" id="IPR026031">
    <property type="entry name" value="Cyt_c_CcmB_bac"/>
</dbReference>
<dbReference type="InterPro" id="IPR003544">
    <property type="entry name" value="Cyt_c_biogenesis_CcmB"/>
</dbReference>
<dbReference type="GO" id="GO:1903607">
    <property type="term" value="P:cytochrome c biosynthetic process"/>
    <property type="evidence" value="ECO:0007669"/>
    <property type="project" value="TreeGrafter"/>
</dbReference>
<keyword evidence="6 12" id="KW-1003">Cell membrane</keyword>
<feature type="transmembrane region" description="Helical" evidence="13">
    <location>
        <begin position="166"/>
        <end position="187"/>
    </location>
</feature>
<dbReference type="PANTHER" id="PTHR30070">
    <property type="entry name" value="HEME EXPORTER PROTEIN B"/>
    <property type="match status" value="1"/>
</dbReference>
<dbReference type="AlphaFoldDB" id="A0A2R4XJL4"/>
<dbReference type="GO" id="GO:0015232">
    <property type="term" value="F:heme transmembrane transporter activity"/>
    <property type="evidence" value="ECO:0007669"/>
    <property type="project" value="InterPro"/>
</dbReference>
<dbReference type="PIRSF" id="PIRSF002764">
    <property type="entry name" value="CcmB"/>
    <property type="match status" value="1"/>
</dbReference>
<feature type="transmembrane region" description="Helical" evidence="13">
    <location>
        <begin position="60"/>
        <end position="77"/>
    </location>
</feature>
<feature type="transmembrane region" description="Helical" evidence="13">
    <location>
        <begin position="29"/>
        <end position="48"/>
    </location>
</feature>
<dbReference type="GO" id="GO:0005886">
    <property type="term" value="C:plasma membrane"/>
    <property type="evidence" value="ECO:0007669"/>
    <property type="project" value="UniProtKB-SubCell"/>
</dbReference>
<comment type="subcellular location">
    <subcellularLocation>
        <location evidence="2">Cell inner membrane</location>
        <topology evidence="2">Multi-pass membrane protein</topology>
    </subcellularLocation>
</comment>